<dbReference type="AlphaFoldDB" id="A0A9P6H305"/>
<comment type="caution">
    <text evidence="3">The sequence shown here is derived from an EMBL/GenBank/DDBJ whole genome shotgun (WGS) entry which is preliminary data.</text>
</comment>
<reference evidence="3" key="1">
    <citation type="journal article" date="2020" name="Nat. Commun.">
        <title>Large-scale genome sequencing of mycorrhizal fungi provides insights into the early evolution of symbiotic traits.</title>
        <authorList>
            <person name="Miyauchi S."/>
            <person name="Kiss E."/>
            <person name="Kuo A."/>
            <person name="Drula E."/>
            <person name="Kohler A."/>
            <person name="Sanchez-Garcia M."/>
            <person name="Morin E."/>
            <person name="Andreopoulos B."/>
            <person name="Barry K.W."/>
            <person name="Bonito G."/>
            <person name="Buee M."/>
            <person name="Carver A."/>
            <person name="Chen C."/>
            <person name="Cichocki N."/>
            <person name="Clum A."/>
            <person name="Culley D."/>
            <person name="Crous P.W."/>
            <person name="Fauchery L."/>
            <person name="Girlanda M."/>
            <person name="Hayes R.D."/>
            <person name="Keri Z."/>
            <person name="LaButti K."/>
            <person name="Lipzen A."/>
            <person name="Lombard V."/>
            <person name="Magnuson J."/>
            <person name="Maillard F."/>
            <person name="Murat C."/>
            <person name="Nolan M."/>
            <person name="Ohm R.A."/>
            <person name="Pangilinan J."/>
            <person name="Pereira M.F."/>
            <person name="Perotto S."/>
            <person name="Peter M."/>
            <person name="Pfister S."/>
            <person name="Riley R."/>
            <person name="Sitrit Y."/>
            <person name="Stielow J.B."/>
            <person name="Szollosi G."/>
            <person name="Zifcakova L."/>
            <person name="Stursova M."/>
            <person name="Spatafora J.W."/>
            <person name="Tedersoo L."/>
            <person name="Vaario L.M."/>
            <person name="Yamada A."/>
            <person name="Yan M."/>
            <person name="Wang P."/>
            <person name="Xu J."/>
            <person name="Bruns T."/>
            <person name="Baldrian P."/>
            <person name="Vilgalys R."/>
            <person name="Dunand C."/>
            <person name="Henrissat B."/>
            <person name="Grigoriev I.V."/>
            <person name="Hibbett D."/>
            <person name="Nagy L.G."/>
            <person name="Martin F.M."/>
        </authorList>
    </citation>
    <scope>NUCLEOTIDE SEQUENCE</scope>
    <source>
        <strain evidence="3">UH-Tt-Lm1</strain>
    </source>
</reference>
<feature type="region of interest" description="Disordered" evidence="1">
    <location>
        <begin position="883"/>
        <end position="921"/>
    </location>
</feature>
<feature type="region of interest" description="Disordered" evidence="1">
    <location>
        <begin position="1041"/>
        <end position="1127"/>
    </location>
</feature>
<sequence length="1127" mass="126370">MAPRAKRKRVHTEFRINLPVETASIVTCVEVTRTNRKRILTKSTNVSIPVASSPSSQLPSSSLTTPEPEPSILDDADPVTKKARKGPSHSVSTALEQWMEYREEFADELLRHEGLGAHLNPPSCETCGTSDAPYRCPDCFSAGFSCRDCLVLKHSNLPLHRIQQWEGNFFIKTSLFDLGASYQLRHDIDDTCLLPSDYIDLVLFDTSGLLRARWFPASWSRPGTAFTFRLLDFLHKLQTRSKINLYDFHASLASITNSAGLRPPMYRYNELALVLRIWVYLRQARRGGGSHISGIFEALAPGSLAVECPTCPNPRKNLVSPQVDSWLNTLYLSMDANFKLKQTLGPEIIPRNLFYPGPSEKDRGFSDPPLSNGLSFMVPNGNLQEHLAHCSVKKLTTEINTCGSNFNAVSQAYTKNARGYAVTGVGAVDCARHGFKRPNGIVDLQKGERYSNMDFALLSTLILSLNAGISRVLISYDIGSQWHKNIQNRINAYAAFPPLQLSGLEYWRVVVPKFHISGHGAECQALFNLSYTKWAGRMDGKRIESGWAQSTSMATWTRESGPNARRNILDDHWNAFNWLKLLELRTSLEKNLRRSLAWSRSQREVANLVSQSYSPKTVDVWRKMRDEFDLDQSKPNPYKEVENRTTMKQLKLALLKEEVAELTEHGPSPHKVSAGAFFDKAIMIENRRRTLAAREKAKITTAHANAEAQGLRNLLSKDLLELRKSQQIYMPGLGPLPEGEDELDESIKLQLPSELSEDERAAWCLPGIPSLEFRFRYAQADDSLSQIRRLCRLLQNVQDQNAKHPSQTQRSISRSKGIFDGLASRVRRAAKQYRHSRRAMMALDPSEQLSPAWKDRRESYEKSEGKFQPSWIWMVPQSAGNASNDGTCGTHLNNATPGPPSTASDDPTTADAIPSPPSTPAEDLEVVNSMRVHWSKCQARAERYKEEVALTVEEMGRTLRYFEWKKSQWLSLQSCWEQTDSPPPVDIQRGLHAYACCQAHIYEVLITSFVGWWQKLLVPHNLGSEWLHLIPIVVDPLSLGPSRGHSQQTAKPGLVLASDPSNQPDCPPPSFLATPPSFLSTPPGTDMGIDPPVEEDDDGGIDSDGIDDADDDDDYVSDEWEGSDFED</sequence>
<evidence type="ECO:0000313" key="3">
    <source>
        <dbReference type="EMBL" id="KAF9778375.1"/>
    </source>
</evidence>
<dbReference type="InterPro" id="IPR040521">
    <property type="entry name" value="KDZ"/>
</dbReference>
<dbReference type="CDD" id="cd19757">
    <property type="entry name" value="Bbox1"/>
    <property type="match status" value="1"/>
</dbReference>
<evidence type="ECO:0000259" key="2">
    <source>
        <dbReference type="Pfam" id="PF18803"/>
    </source>
</evidence>
<organism evidence="3 4">
    <name type="scientific">Thelephora terrestris</name>
    <dbReference type="NCBI Taxonomy" id="56493"/>
    <lineage>
        <taxon>Eukaryota</taxon>
        <taxon>Fungi</taxon>
        <taxon>Dikarya</taxon>
        <taxon>Basidiomycota</taxon>
        <taxon>Agaricomycotina</taxon>
        <taxon>Agaricomycetes</taxon>
        <taxon>Thelephorales</taxon>
        <taxon>Thelephoraceae</taxon>
        <taxon>Thelephora</taxon>
    </lineage>
</organism>
<dbReference type="Proteomes" id="UP000736335">
    <property type="component" value="Unassembled WGS sequence"/>
</dbReference>
<reference evidence="3" key="2">
    <citation type="submission" date="2020-11" db="EMBL/GenBank/DDBJ databases">
        <authorList>
            <consortium name="DOE Joint Genome Institute"/>
            <person name="Kuo A."/>
            <person name="Miyauchi S."/>
            <person name="Kiss E."/>
            <person name="Drula E."/>
            <person name="Kohler A."/>
            <person name="Sanchez-Garcia M."/>
            <person name="Andreopoulos B."/>
            <person name="Barry K.W."/>
            <person name="Bonito G."/>
            <person name="Buee M."/>
            <person name="Carver A."/>
            <person name="Chen C."/>
            <person name="Cichocki N."/>
            <person name="Clum A."/>
            <person name="Culley D."/>
            <person name="Crous P.W."/>
            <person name="Fauchery L."/>
            <person name="Girlanda M."/>
            <person name="Hayes R."/>
            <person name="Keri Z."/>
            <person name="Labutti K."/>
            <person name="Lipzen A."/>
            <person name="Lombard V."/>
            <person name="Magnuson J."/>
            <person name="Maillard F."/>
            <person name="Morin E."/>
            <person name="Murat C."/>
            <person name="Nolan M."/>
            <person name="Ohm R."/>
            <person name="Pangilinan J."/>
            <person name="Pereira M."/>
            <person name="Perotto S."/>
            <person name="Peter M."/>
            <person name="Riley R."/>
            <person name="Sitrit Y."/>
            <person name="Stielow B."/>
            <person name="Szollosi G."/>
            <person name="Zifcakova L."/>
            <person name="Stursova M."/>
            <person name="Spatafora J.W."/>
            <person name="Tedersoo L."/>
            <person name="Vaario L.-M."/>
            <person name="Yamada A."/>
            <person name="Yan M."/>
            <person name="Wang P."/>
            <person name="Xu J."/>
            <person name="Bruns T."/>
            <person name="Baldrian P."/>
            <person name="Vilgalys R."/>
            <person name="Henrissat B."/>
            <person name="Grigoriev I.V."/>
            <person name="Hibbett D."/>
            <person name="Nagy L.G."/>
            <person name="Martin F.M."/>
        </authorList>
    </citation>
    <scope>NUCLEOTIDE SEQUENCE</scope>
    <source>
        <strain evidence="3">UH-Tt-Lm1</strain>
    </source>
</reference>
<feature type="compositionally biased region" description="Acidic residues" evidence="1">
    <location>
        <begin position="1092"/>
        <end position="1127"/>
    </location>
</feature>
<protein>
    <recommendedName>
        <fullName evidence="2">CxC2-like cysteine cluster KDZ transposase-associated domain-containing protein</fullName>
    </recommendedName>
</protein>
<feature type="compositionally biased region" description="Low complexity" evidence="1">
    <location>
        <begin position="52"/>
        <end position="66"/>
    </location>
</feature>
<dbReference type="PANTHER" id="PTHR33096">
    <property type="entry name" value="CXC2 DOMAIN-CONTAINING PROTEIN"/>
    <property type="match status" value="1"/>
</dbReference>
<dbReference type="PANTHER" id="PTHR33096:SF1">
    <property type="entry name" value="CXC1-LIKE CYSTEINE CLUSTER ASSOCIATED WITH KDZ TRANSPOSASES DOMAIN-CONTAINING PROTEIN"/>
    <property type="match status" value="1"/>
</dbReference>
<name>A0A9P6H305_9AGAM</name>
<dbReference type="InterPro" id="IPR041457">
    <property type="entry name" value="CxC2_KDZ-assoc"/>
</dbReference>
<keyword evidence="4" id="KW-1185">Reference proteome</keyword>
<feature type="region of interest" description="Disordered" evidence="1">
    <location>
        <begin position="48"/>
        <end position="88"/>
    </location>
</feature>
<dbReference type="EMBL" id="WIUZ02000023">
    <property type="protein sequence ID" value="KAF9778375.1"/>
    <property type="molecule type" value="Genomic_DNA"/>
</dbReference>
<dbReference type="Pfam" id="PF18803">
    <property type="entry name" value="CxC2"/>
    <property type="match status" value="1"/>
</dbReference>
<dbReference type="Pfam" id="PF18758">
    <property type="entry name" value="KDZ"/>
    <property type="match status" value="1"/>
</dbReference>
<evidence type="ECO:0000313" key="4">
    <source>
        <dbReference type="Proteomes" id="UP000736335"/>
    </source>
</evidence>
<accession>A0A9P6H305</accession>
<evidence type="ECO:0000256" key="1">
    <source>
        <dbReference type="SAM" id="MobiDB-lite"/>
    </source>
</evidence>
<feature type="domain" description="CxC2-like cysteine cluster KDZ transposase-associated" evidence="2">
    <location>
        <begin position="208"/>
        <end position="260"/>
    </location>
</feature>
<feature type="compositionally biased region" description="Polar residues" evidence="1">
    <location>
        <begin position="883"/>
        <end position="907"/>
    </location>
</feature>
<proteinExistence type="predicted"/>
<gene>
    <name evidence="3" type="ORF">BJ322DRAFT_1025089</name>
</gene>